<keyword evidence="3 4" id="KW-0808">Transferase</keyword>
<evidence type="ECO:0000256" key="2">
    <source>
        <dbReference type="ARBA" id="ARBA00022676"/>
    </source>
</evidence>
<dbReference type="Proteomes" id="UP000030151">
    <property type="component" value="Unassembled WGS sequence"/>
</dbReference>
<protein>
    <submittedName>
        <fullName evidence="4">Galactosyl transferase GMA12/MNN10 family protein (Glycosyl transferase family 34)</fullName>
    </submittedName>
</protein>
<dbReference type="GO" id="GO:0000139">
    <property type="term" value="C:Golgi membrane"/>
    <property type="evidence" value="ECO:0007669"/>
    <property type="project" value="TreeGrafter"/>
</dbReference>
<sequence>MVMISARIWTKLGMCIAAIIILLTFCLSSRKLHRNSSWLKAVSSHRHSLQSYPSPSHFLQMYGNSSFMDSITASTNLSQKAMLMRQQCKDSLLDTRIATATAHFSDPNNPETFYQQSIRSHLLHNIIHGTQLHILSTAIIDYMWNKQAFLQLLILNELVKSPQERLEWIFWADRDTVILDYCRSPASFIAEEIGSNNKTTDTSQGPDINLLITNDHNGLMAGVFIIRVCEWSVKFLSDVLAFRTFKPGVDLPFHEQTAMELLLKEDKYKENVVYIPQHWINNYRGDTAEDFVNRSDASDIAYWIARRGDFALHFAGSGNKSGNIMEYAGVGEEVFDAIQGGSILRNISMDIEEFWGTYKKT</sequence>
<evidence type="ECO:0000313" key="5">
    <source>
        <dbReference type="Proteomes" id="UP000030151"/>
    </source>
</evidence>
<comment type="similarity">
    <text evidence="1">Belongs to the glycosyltransferase 34 family.</text>
</comment>
<comment type="caution">
    <text evidence="4">The sequence shown here is derived from an EMBL/GenBank/DDBJ whole genome shotgun (WGS) entry which is preliminary data.</text>
</comment>
<dbReference type="InterPro" id="IPR029044">
    <property type="entry name" value="Nucleotide-diphossugar_trans"/>
</dbReference>
<dbReference type="AlphaFoldDB" id="A0A0A1UN34"/>
<accession>A0A0A1UN34</accession>
<gene>
    <name evidence="4" type="ORF">X797_010447</name>
</gene>
<keyword evidence="2" id="KW-0328">Glycosyltransferase</keyword>
<evidence type="ECO:0000256" key="1">
    <source>
        <dbReference type="ARBA" id="ARBA00005664"/>
    </source>
</evidence>
<dbReference type="PANTHER" id="PTHR31306">
    <property type="entry name" value="ALPHA-1,6-MANNOSYLTRANSFERASE MNN11-RELATED"/>
    <property type="match status" value="1"/>
</dbReference>
<evidence type="ECO:0000256" key="3">
    <source>
        <dbReference type="ARBA" id="ARBA00022679"/>
    </source>
</evidence>
<proteinExistence type="inferred from homology"/>
<dbReference type="GO" id="GO:0016757">
    <property type="term" value="F:glycosyltransferase activity"/>
    <property type="evidence" value="ECO:0007669"/>
    <property type="project" value="UniProtKB-KW"/>
</dbReference>
<reference evidence="4 5" key="1">
    <citation type="submission" date="2014-02" db="EMBL/GenBank/DDBJ databases">
        <title>The genome sequence of the entomopathogenic fungus Metarhizium robertsii ARSEF 2575.</title>
        <authorList>
            <person name="Giuliano Garisto Donzelli B."/>
            <person name="Roe B.A."/>
            <person name="Macmil S.L."/>
            <person name="Krasnoff S.B."/>
            <person name="Gibson D.M."/>
        </authorList>
    </citation>
    <scope>NUCLEOTIDE SEQUENCE [LARGE SCALE GENOMIC DNA]</scope>
    <source>
        <strain evidence="4 5">ARSEF 2575</strain>
    </source>
</reference>
<evidence type="ECO:0000313" key="4">
    <source>
        <dbReference type="EMBL" id="EXU96486.1"/>
    </source>
</evidence>
<dbReference type="GO" id="GO:0006487">
    <property type="term" value="P:protein N-linked glycosylation"/>
    <property type="evidence" value="ECO:0007669"/>
    <property type="project" value="TreeGrafter"/>
</dbReference>
<organism evidence="4 5">
    <name type="scientific">Metarhizium robertsii</name>
    <dbReference type="NCBI Taxonomy" id="568076"/>
    <lineage>
        <taxon>Eukaryota</taxon>
        <taxon>Fungi</taxon>
        <taxon>Dikarya</taxon>
        <taxon>Ascomycota</taxon>
        <taxon>Pezizomycotina</taxon>
        <taxon>Sordariomycetes</taxon>
        <taxon>Hypocreomycetidae</taxon>
        <taxon>Hypocreales</taxon>
        <taxon>Clavicipitaceae</taxon>
        <taxon>Metarhizium</taxon>
    </lineage>
</organism>
<dbReference type="EMBL" id="JELW01000049">
    <property type="protein sequence ID" value="EXU96486.1"/>
    <property type="molecule type" value="Genomic_DNA"/>
</dbReference>
<dbReference type="Pfam" id="PF05637">
    <property type="entry name" value="Glyco_transf_34"/>
    <property type="match status" value="1"/>
</dbReference>
<dbReference type="PANTHER" id="PTHR31306:SF8">
    <property type="entry name" value="GLYCOSYLTRANSFERASE FAMILY 34 PROTEIN"/>
    <property type="match status" value="1"/>
</dbReference>
<dbReference type="Gene3D" id="3.90.550.10">
    <property type="entry name" value="Spore Coat Polysaccharide Biosynthesis Protein SpsA, Chain A"/>
    <property type="match status" value="1"/>
</dbReference>
<name>A0A0A1UN34_9HYPO</name>
<dbReference type="InterPro" id="IPR008630">
    <property type="entry name" value="Glyco_trans_34"/>
</dbReference>
<dbReference type="HOGENOM" id="CLU_039079_3_0_1"/>